<evidence type="ECO:0000256" key="2">
    <source>
        <dbReference type="ARBA" id="ARBA00004948"/>
    </source>
</evidence>
<comment type="catalytic activity">
    <reaction evidence="11">
        <text>N(6)-(pyridoxal phosphate)-L-lysyl-[4-amino-5-hydroxymethyl-2-methylpyrimidine phosphate synthase] + L-histidyl-[4-amino-5-hydroxymethyl-2-methylpyrimidine phosphate synthase] + 2 Fe(3+) + 4 H2O = L-lysyl-[4-amino-5-hydroxymethyl-2-methylpyrimidine phosphate synthase] + (2S)-2-amino-5-hydroxy-4-oxopentanoyl-[4-amino-5-hydroxymethyl-2-methylpyrimidine phosphate synthase] + 4-amino-2-methyl-5-(phosphooxymethyl)pyrimidine + 3-oxopropanoate + 2 Fe(2+) + 2 H(+)</text>
        <dbReference type="Rhea" id="RHEA:65756"/>
        <dbReference type="Rhea" id="RHEA-COMP:16892"/>
        <dbReference type="Rhea" id="RHEA-COMP:16893"/>
        <dbReference type="Rhea" id="RHEA-COMP:16894"/>
        <dbReference type="Rhea" id="RHEA-COMP:16895"/>
        <dbReference type="ChEBI" id="CHEBI:15377"/>
        <dbReference type="ChEBI" id="CHEBI:15378"/>
        <dbReference type="ChEBI" id="CHEBI:29033"/>
        <dbReference type="ChEBI" id="CHEBI:29034"/>
        <dbReference type="ChEBI" id="CHEBI:29969"/>
        <dbReference type="ChEBI" id="CHEBI:29979"/>
        <dbReference type="ChEBI" id="CHEBI:33190"/>
        <dbReference type="ChEBI" id="CHEBI:58354"/>
        <dbReference type="ChEBI" id="CHEBI:143915"/>
        <dbReference type="ChEBI" id="CHEBI:157692"/>
    </reaction>
    <physiologicalReaction direction="left-to-right" evidence="11">
        <dbReference type="Rhea" id="RHEA:65757"/>
    </physiologicalReaction>
</comment>
<keyword evidence="5" id="KW-0808">Transferase</keyword>
<keyword evidence="6" id="KW-0479">Metal-binding</keyword>
<feature type="chain" id="PRO_5045637296" description="Thiamine pyrimidine synthase" evidence="12">
    <location>
        <begin position="25"/>
        <end position="343"/>
    </location>
</feature>
<sequence>MGVTKRSPVRGVAALAMLLVAAVAGCSSKSDDTASQAKTPDKVVYITGFGSFGRDAYIWVAKQKGYFKAANIDVQIEPGNGSNNERELAAGKAQFSAIDLSAAILQISKAPSPLGIRAIAAIQQNSMSAIMALPGSGIARPQDLAGKTIAVTPGGVEELLFPNYAKLAGFDGSKVKFVSSSAAQLPQMLATSQVNAISQFVVGQPTVQAVVKSKSLTVLPYSDYIKDLYGNALFTTTSLIKSNPDLVKRFRDALLKGLNDSLADPDGAGKILQQNVPTANATSAAAELSLMKQYVQGTAGATVGGLTPDRVGQMVDTLHDAGAIQKTVDADTIVDFDLVPKQG</sequence>
<keyword evidence="8" id="KW-0784">Thiamine biosynthesis</keyword>
<keyword evidence="9" id="KW-0408">Iron</keyword>
<accession>A0ABP9RU12</accession>
<keyword evidence="7" id="KW-0663">Pyridoxal phosphate</keyword>
<name>A0ABP9RU12_9ACTN</name>
<evidence type="ECO:0000256" key="6">
    <source>
        <dbReference type="ARBA" id="ARBA00022723"/>
    </source>
</evidence>
<comment type="function">
    <text evidence="1">Responsible for the formation of the pyrimidine heterocycle in the thiamine biosynthesis pathway. Catalyzes the formation of hydroxymethylpyrimidine phosphate (HMP-P) from histidine and pyridoxal phosphate (PLP). The protein uses PLP and the active site histidine to form HMP-P, generating an inactive enzyme. The enzyme can only undergo a single turnover, which suggests it is a suicide enzyme.</text>
</comment>
<evidence type="ECO:0000256" key="5">
    <source>
        <dbReference type="ARBA" id="ARBA00022679"/>
    </source>
</evidence>
<comment type="pathway">
    <text evidence="2">Cofactor biosynthesis; thiamine diphosphate biosynthesis.</text>
</comment>
<evidence type="ECO:0000256" key="1">
    <source>
        <dbReference type="ARBA" id="ARBA00003469"/>
    </source>
</evidence>
<gene>
    <name evidence="14" type="ORF">GCM10023322_34870</name>
</gene>
<dbReference type="PANTHER" id="PTHR31528">
    <property type="entry name" value="4-AMINO-5-HYDROXYMETHYL-2-METHYLPYRIMIDINE PHOSPHATE SYNTHASE THI11-RELATED"/>
    <property type="match status" value="1"/>
</dbReference>
<dbReference type="RefSeq" id="WP_345630793.1">
    <property type="nucleotide sequence ID" value="NZ_BAABJQ010000009.1"/>
</dbReference>
<evidence type="ECO:0000259" key="13">
    <source>
        <dbReference type="Pfam" id="PF09084"/>
    </source>
</evidence>
<evidence type="ECO:0000256" key="10">
    <source>
        <dbReference type="ARBA" id="ARBA00033171"/>
    </source>
</evidence>
<dbReference type="Proteomes" id="UP001501570">
    <property type="component" value="Unassembled WGS sequence"/>
</dbReference>
<keyword evidence="12" id="KW-0732">Signal</keyword>
<dbReference type="InterPro" id="IPR027939">
    <property type="entry name" value="NMT1/THI5"/>
</dbReference>
<evidence type="ECO:0000256" key="7">
    <source>
        <dbReference type="ARBA" id="ARBA00022898"/>
    </source>
</evidence>
<comment type="caution">
    <text evidence="14">The sequence shown here is derived from an EMBL/GenBank/DDBJ whole genome shotgun (WGS) entry which is preliminary data.</text>
</comment>
<feature type="domain" description="SsuA/THI5-like" evidence="13">
    <location>
        <begin position="58"/>
        <end position="268"/>
    </location>
</feature>
<proteinExistence type="inferred from homology"/>
<protein>
    <recommendedName>
        <fullName evidence="10">Thiamine pyrimidine synthase</fullName>
    </recommendedName>
</protein>
<dbReference type="InterPro" id="IPR015168">
    <property type="entry name" value="SsuA/THI5"/>
</dbReference>
<evidence type="ECO:0000256" key="4">
    <source>
        <dbReference type="ARBA" id="ARBA00011738"/>
    </source>
</evidence>
<keyword evidence="15" id="KW-1185">Reference proteome</keyword>
<evidence type="ECO:0000256" key="9">
    <source>
        <dbReference type="ARBA" id="ARBA00023004"/>
    </source>
</evidence>
<dbReference type="EMBL" id="BAABJQ010000009">
    <property type="protein sequence ID" value="GAA5187157.1"/>
    <property type="molecule type" value="Genomic_DNA"/>
</dbReference>
<reference evidence="15" key="1">
    <citation type="journal article" date="2019" name="Int. J. Syst. Evol. Microbiol.">
        <title>The Global Catalogue of Microorganisms (GCM) 10K type strain sequencing project: providing services to taxonomists for standard genome sequencing and annotation.</title>
        <authorList>
            <consortium name="The Broad Institute Genomics Platform"/>
            <consortium name="The Broad Institute Genome Sequencing Center for Infectious Disease"/>
            <person name="Wu L."/>
            <person name="Ma J."/>
        </authorList>
    </citation>
    <scope>NUCLEOTIDE SEQUENCE [LARGE SCALE GENOMIC DNA]</scope>
    <source>
        <strain evidence="15">JCM 18304</strain>
    </source>
</reference>
<evidence type="ECO:0000313" key="15">
    <source>
        <dbReference type="Proteomes" id="UP001501570"/>
    </source>
</evidence>
<organism evidence="14 15">
    <name type="scientific">Rugosimonospora acidiphila</name>
    <dbReference type="NCBI Taxonomy" id="556531"/>
    <lineage>
        <taxon>Bacteria</taxon>
        <taxon>Bacillati</taxon>
        <taxon>Actinomycetota</taxon>
        <taxon>Actinomycetes</taxon>
        <taxon>Micromonosporales</taxon>
        <taxon>Micromonosporaceae</taxon>
        <taxon>Rugosimonospora</taxon>
    </lineage>
</organism>
<feature type="signal peptide" evidence="12">
    <location>
        <begin position="1"/>
        <end position="24"/>
    </location>
</feature>
<evidence type="ECO:0000256" key="8">
    <source>
        <dbReference type="ARBA" id="ARBA00022977"/>
    </source>
</evidence>
<dbReference type="Pfam" id="PF09084">
    <property type="entry name" value="NMT1"/>
    <property type="match status" value="1"/>
</dbReference>
<dbReference type="PANTHER" id="PTHR31528:SF1">
    <property type="entry name" value="4-AMINO-5-HYDROXYMETHYL-2-METHYLPYRIMIDINE PHOSPHATE SYNTHASE THI11-RELATED"/>
    <property type="match status" value="1"/>
</dbReference>
<dbReference type="PROSITE" id="PS51257">
    <property type="entry name" value="PROKAR_LIPOPROTEIN"/>
    <property type="match status" value="1"/>
</dbReference>
<evidence type="ECO:0000256" key="11">
    <source>
        <dbReference type="ARBA" id="ARBA00048179"/>
    </source>
</evidence>
<comment type="similarity">
    <text evidence="3">Belongs to the NMT1/THI5 family.</text>
</comment>
<evidence type="ECO:0000256" key="12">
    <source>
        <dbReference type="SAM" id="SignalP"/>
    </source>
</evidence>
<evidence type="ECO:0000313" key="14">
    <source>
        <dbReference type="EMBL" id="GAA5187157.1"/>
    </source>
</evidence>
<dbReference type="Gene3D" id="3.40.190.10">
    <property type="entry name" value="Periplasmic binding protein-like II"/>
    <property type="match status" value="2"/>
</dbReference>
<comment type="subunit">
    <text evidence="4">Homodimer.</text>
</comment>
<dbReference type="SUPFAM" id="SSF53850">
    <property type="entry name" value="Periplasmic binding protein-like II"/>
    <property type="match status" value="1"/>
</dbReference>
<evidence type="ECO:0000256" key="3">
    <source>
        <dbReference type="ARBA" id="ARBA00009406"/>
    </source>
</evidence>